<reference evidence="3" key="1">
    <citation type="journal article" date="2019" name="Int. J. Syst. Evol. Microbiol.">
        <title>The Global Catalogue of Microorganisms (GCM) 10K type strain sequencing project: providing services to taxonomists for standard genome sequencing and annotation.</title>
        <authorList>
            <consortium name="The Broad Institute Genomics Platform"/>
            <consortium name="The Broad Institute Genome Sequencing Center for Infectious Disease"/>
            <person name="Wu L."/>
            <person name="Ma J."/>
        </authorList>
    </citation>
    <scope>NUCLEOTIDE SEQUENCE [LARGE SCALE GENOMIC DNA]</scope>
    <source>
        <strain evidence="3">NBRC 102122</strain>
    </source>
</reference>
<protein>
    <submittedName>
        <fullName evidence="2">Uncharacterized protein</fullName>
    </submittedName>
</protein>
<evidence type="ECO:0000256" key="1">
    <source>
        <dbReference type="SAM" id="MobiDB-lite"/>
    </source>
</evidence>
<name>A0ABQ5ZDD4_9HYPH</name>
<gene>
    <name evidence="2" type="ORF">GCM10007923_12300</name>
</gene>
<sequence length="67" mass="7305">MAGGAETSNIAAPPAIARHRSAKNTVRSRNEERARRYHSGCHGWLTVSGKFAIVENALPAPSWDYVN</sequence>
<feature type="compositionally biased region" description="Polar residues" evidence="1">
    <location>
        <begin position="1"/>
        <end position="10"/>
    </location>
</feature>
<dbReference type="Proteomes" id="UP001156702">
    <property type="component" value="Unassembled WGS sequence"/>
</dbReference>
<organism evidence="2 3">
    <name type="scientific">Shinella yambaruensis</name>
    <dbReference type="NCBI Taxonomy" id="415996"/>
    <lineage>
        <taxon>Bacteria</taxon>
        <taxon>Pseudomonadati</taxon>
        <taxon>Pseudomonadota</taxon>
        <taxon>Alphaproteobacteria</taxon>
        <taxon>Hyphomicrobiales</taxon>
        <taxon>Rhizobiaceae</taxon>
        <taxon>Shinella</taxon>
    </lineage>
</organism>
<evidence type="ECO:0000313" key="3">
    <source>
        <dbReference type="Proteomes" id="UP001156702"/>
    </source>
</evidence>
<evidence type="ECO:0000313" key="2">
    <source>
        <dbReference type="EMBL" id="GLR50025.1"/>
    </source>
</evidence>
<comment type="caution">
    <text evidence="2">The sequence shown here is derived from an EMBL/GenBank/DDBJ whole genome shotgun (WGS) entry which is preliminary data.</text>
</comment>
<proteinExistence type="predicted"/>
<keyword evidence="3" id="KW-1185">Reference proteome</keyword>
<accession>A0ABQ5ZDD4</accession>
<dbReference type="EMBL" id="BSOP01000009">
    <property type="protein sequence ID" value="GLR50025.1"/>
    <property type="molecule type" value="Genomic_DNA"/>
</dbReference>
<feature type="region of interest" description="Disordered" evidence="1">
    <location>
        <begin position="1"/>
        <end position="34"/>
    </location>
</feature>